<feature type="transmembrane region" description="Helical" evidence="2">
    <location>
        <begin position="89"/>
        <end position="111"/>
    </location>
</feature>
<evidence type="ECO:0000259" key="3">
    <source>
        <dbReference type="Pfam" id="PF02719"/>
    </source>
</evidence>
<dbReference type="InterPro" id="IPR003869">
    <property type="entry name" value="Polysac_CapD-like"/>
</dbReference>
<dbReference type="CDD" id="cd05237">
    <property type="entry name" value="UDP_invert_4-6DH_SDR_e"/>
    <property type="match status" value="1"/>
</dbReference>
<protein>
    <submittedName>
        <fullName evidence="4">Polysaccharide biosynthesis protein</fullName>
    </submittedName>
</protein>
<dbReference type="Pfam" id="PF02719">
    <property type="entry name" value="Polysacc_synt_2"/>
    <property type="match status" value="1"/>
</dbReference>
<dbReference type="Pfam" id="PF13727">
    <property type="entry name" value="CoA_binding_3"/>
    <property type="match status" value="1"/>
</dbReference>
<keyword evidence="2" id="KW-0472">Membrane</keyword>
<dbReference type="SUPFAM" id="SSF51735">
    <property type="entry name" value="NAD(P)-binding Rossmann-fold domains"/>
    <property type="match status" value="2"/>
</dbReference>
<dbReference type="RefSeq" id="WP_244772756.1">
    <property type="nucleotide sequence ID" value="NZ_CP094929.1"/>
</dbReference>
<dbReference type="InterPro" id="IPR036291">
    <property type="entry name" value="NAD(P)-bd_dom_sf"/>
</dbReference>
<reference evidence="5" key="1">
    <citation type="journal article" date="2024" name="J Bioinform Genom">
        <title>Complete genome sequence of the type strain bacterium Sphaerochaeta associata GLS2t (VKM B-2742)t.</title>
        <authorList>
            <person name="Troshina O.Y."/>
            <person name="Tepeeva A.N."/>
            <person name="Arzamasceva V.O."/>
            <person name="Whitman W.B."/>
            <person name="Varghese N."/>
            <person name="Shapiro N."/>
            <person name="Woyke T."/>
            <person name="Kripides N.C."/>
            <person name="Vasilenko O.V."/>
        </authorList>
    </citation>
    <scope>NUCLEOTIDE SEQUENCE [LARGE SCALE GENOMIC DNA]</scope>
    <source>
        <strain evidence="5">GLS2T</strain>
    </source>
</reference>
<keyword evidence="2" id="KW-1133">Transmembrane helix</keyword>
<comment type="similarity">
    <text evidence="1">Belongs to the polysaccharide synthase family.</text>
</comment>
<feature type="domain" description="Polysaccharide biosynthesis protein CapD-like" evidence="3">
    <location>
        <begin position="296"/>
        <end position="573"/>
    </location>
</feature>
<gene>
    <name evidence="4" type="ORF">MUG09_01200</name>
</gene>
<accession>A0ABY4DEM3</accession>
<dbReference type="EMBL" id="CP094929">
    <property type="protein sequence ID" value="UOM51387.1"/>
    <property type="molecule type" value="Genomic_DNA"/>
</dbReference>
<feature type="transmembrane region" description="Helical" evidence="2">
    <location>
        <begin position="117"/>
        <end position="140"/>
    </location>
</feature>
<proteinExistence type="inferred from homology"/>
<dbReference type="PANTHER" id="PTHR43318:SF1">
    <property type="entry name" value="POLYSACCHARIDE BIOSYNTHESIS PROTEIN EPSC-RELATED"/>
    <property type="match status" value="1"/>
</dbReference>
<evidence type="ECO:0000256" key="1">
    <source>
        <dbReference type="ARBA" id="ARBA00007430"/>
    </source>
</evidence>
<dbReference type="Gene3D" id="3.40.50.720">
    <property type="entry name" value="NAD(P)-binding Rossmann-like Domain"/>
    <property type="match status" value="2"/>
</dbReference>
<dbReference type="PANTHER" id="PTHR43318">
    <property type="entry name" value="UDP-N-ACETYLGLUCOSAMINE 4,6-DEHYDRATASE"/>
    <property type="match status" value="1"/>
</dbReference>
<evidence type="ECO:0000313" key="4">
    <source>
        <dbReference type="EMBL" id="UOM51387.1"/>
    </source>
</evidence>
<sequence>MKRSDVQASGNSEVNVGGSVRNRIQRQLLLMGIDAVLLVLCSMVSMWIVFTSYDATVVLFTVIASMILLLSLSLTRFYLIRVSEGSLDLVNRAFAGFLLPSLVSILIPLFLESIHSYWIPYFIVFWGSSFLTMLGVRFAYRGFRTYYTKQTHNNNPRTVIYGAGELGNALVRQYQRGKLPYHISAFIDDNASLKGTYLLGIKVWGTIDDMAETLIQVRAKVLIIAITHIDQERMLKAVDAAKELGVDIKVIPSLFEMQQGAKEMDLRNLDYGDLLGRPLISIEKEPIMRMVVQKRVLVTGAGGSIGSEICKQLLSYGPSQLILLDIDETELHDLSLRLHNYQKEWSDLIVPVVCDIKNRKKVDRIMEQYRPQLVFHAAAYKHVPLQELYPEEAITTNILGSYAVLKSAKERGVEKVVVISTDKAVNPTNVMGATKRVVELMAGMLNSKETEMVCVRFGNVLGSRGSMLPLFMEQIKAGVPITVTHKDIIRYFMAIPEAVGLVFKAASMAKGGEVMVLDMGQPVRIYDFAQKLVKYYGDGRSQVIVTGLRPGEKLYEELLANKDTTIATEDSLVFKARVSNHELSELTFLNHYLSTFQNGSPQEMLRMLHELVPEFNSPKM</sequence>
<evidence type="ECO:0000256" key="2">
    <source>
        <dbReference type="SAM" id="Phobius"/>
    </source>
</evidence>
<name>A0ABY4DEM3_9SPIR</name>
<organism evidence="4 5">
    <name type="scientific">Sphaerochaeta associata</name>
    <dbReference type="NCBI Taxonomy" id="1129264"/>
    <lineage>
        <taxon>Bacteria</taxon>
        <taxon>Pseudomonadati</taxon>
        <taxon>Spirochaetota</taxon>
        <taxon>Spirochaetia</taxon>
        <taxon>Spirochaetales</taxon>
        <taxon>Sphaerochaetaceae</taxon>
        <taxon>Sphaerochaeta</taxon>
    </lineage>
</organism>
<dbReference type="Proteomes" id="UP000829708">
    <property type="component" value="Chromosome"/>
</dbReference>
<dbReference type="InterPro" id="IPR051203">
    <property type="entry name" value="Polysaccharide_Synthase-Rel"/>
</dbReference>
<feature type="transmembrane region" description="Helical" evidence="2">
    <location>
        <begin position="56"/>
        <end position="77"/>
    </location>
</feature>
<feature type="transmembrane region" description="Helical" evidence="2">
    <location>
        <begin position="28"/>
        <end position="50"/>
    </location>
</feature>
<keyword evidence="2" id="KW-0812">Transmembrane</keyword>
<evidence type="ECO:0000313" key="5">
    <source>
        <dbReference type="Proteomes" id="UP000829708"/>
    </source>
</evidence>
<keyword evidence="5" id="KW-1185">Reference proteome</keyword>